<dbReference type="InterPro" id="IPR013096">
    <property type="entry name" value="Cupin_2"/>
</dbReference>
<protein>
    <submittedName>
        <fullName evidence="2">Cupin domain-containing protein</fullName>
    </submittedName>
</protein>
<dbReference type="InterPro" id="IPR014710">
    <property type="entry name" value="RmlC-like_jellyroll"/>
</dbReference>
<evidence type="ECO:0000313" key="2">
    <source>
        <dbReference type="EMBL" id="MWB77499.1"/>
    </source>
</evidence>
<sequence length="126" mass="14276">MDDKPAKLGWQDWCSKPELYPDMWRGAAEGVRMGTNVTVLFYGNDTPGEGPKWHVHPYDEVFVIRRGRALFTVGDRKLEAEAGDVVLGPANVPHKFHNLGPGRLETIDIHQNERWIQTNLDDPELA</sequence>
<keyword evidence="3" id="KW-1185">Reference proteome</keyword>
<proteinExistence type="predicted"/>
<comment type="caution">
    <text evidence="2">The sequence shown here is derived from an EMBL/GenBank/DDBJ whole genome shotgun (WGS) entry which is preliminary data.</text>
</comment>
<dbReference type="InterPro" id="IPR011051">
    <property type="entry name" value="RmlC_Cupin_sf"/>
</dbReference>
<dbReference type="EMBL" id="WNXQ01000002">
    <property type="protein sequence ID" value="MWB77499.1"/>
    <property type="molecule type" value="Genomic_DNA"/>
</dbReference>
<evidence type="ECO:0000259" key="1">
    <source>
        <dbReference type="Pfam" id="PF07883"/>
    </source>
</evidence>
<dbReference type="RefSeq" id="WP_160381748.1">
    <property type="nucleotide sequence ID" value="NZ_WNXQ01000002.1"/>
</dbReference>
<feature type="domain" description="Cupin type-2" evidence="1">
    <location>
        <begin position="47"/>
        <end position="109"/>
    </location>
</feature>
<dbReference type="Gene3D" id="2.60.120.10">
    <property type="entry name" value="Jelly Rolls"/>
    <property type="match status" value="1"/>
</dbReference>
<organism evidence="2 3">
    <name type="scientific">Pseudooceanicola pacificus</name>
    <dbReference type="NCBI Taxonomy" id="2676438"/>
    <lineage>
        <taxon>Bacteria</taxon>
        <taxon>Pseudomonadati</taxon>
        <taxon>Pseudomonadota</taxon>
        <taxon>Alphaproteobacteria</taxon>
        <taxon>Rhodobacterales</taxon>
        <taxon>Paracoccaceae</taxon>
        <taxon>Pseudooceanicola</taxon>
    </lineage>
</organism>
<dbReference type="Pfam" id="PF07883">
    <property type="entry name" value="Cupin_2"/>
    <property type="match status" value="1"/>
</dbReference>
<name>A0A844WEL5_9RHOB</name>
<evidence type="ECO:0000313" key="3">
    <source>
        <dbReference type="Proteomes" id="UP000443843"/>
    </source>
</evidence>
<dbReference type="AlphaFoldDB" id="A0A844WEL5"/>
<accession>A0A844WEL5</accession>
<reference evidence="2 3" key="1">
    <citation type="submission" date="2019-11" db="EMBL/GenBank/DDBJ databases">
        <title>Pseudooceanicola pacifica sp. nov., isolated from deep-sea sediment of the Pacific Ocean.</title>
        <authorList>
            <person name="Lyu L."/>
        </authorList>
    </citation>
    <scope>NUCLEOTIDE SEQUENCE [LARGE SCALE GENOMIC DNA]</scope>
    <source>
        <strain evidence="2 3">216_PA32_1</strain>
    </source>
</reference>
<gene>
    <name evidence="2" type="ORF">GLS40_05630</name>
</gene>
<dbReference type="SUPFAM" id="SSF51182">
    <property type="entry name" value="RmlC-like cupins"/>
    <property type="match status" value="1"/>
</dbReference>
<dbReference type="Proteomes" id="UP000443843">
    <property type="component" value="Unassembled WGS sequence"/>
</dbReference>